<dbReference type="AlphaFoldDB" id="A0A9D9DS38"/>
<reference evidence="2" key="2">
    <citation type="journal article" date="2021" name="PeerJ">
        <title>Extensive microbial diversity within the chicken gut microbiome revealed by metagenomics and culture.</title>
        <authorList>
            <person name="Gilroy R."/>
            <person name="Ravi A."/>
            <person name="Getino M."/>
            <person name="Pursley I."/>
            <person name="Horton D.L."/>
            <person name="Alikhan N.F."/>
            <person name="Baker D."/>
            <person name="Gharbi K."/>
            <person name="Hall N."/>
            <person name="Watson M."/>
            <person name="Adriaenssens E.M."/>
            <person name="Foster-Nyarko E."/>
            <person name="Jarju S."/>
            <person name="Secka A."/>
            <person name="Antonio M."/>
            <person name="Oren A."/>
            <person name="Chaudhuri R.R."/>
            <person name="La Ragione R."/>
            <person name="Hildebrand F."/>
            <person name="Pallen M.J."/>
        </authorList>
    </citation>
    <scope>NUCLEOTIDE SEQUENCE</scope>
    <source>
        <strain evidence="2">2889</strain>
    </source>
</reference>
<comment type="caution">
    <text evidence="2">The sequence shown here is derived from an EMBL/GenBank/DDBJ whole genome shotgun (WGS) entry which is preliminary data.</text>
</comment>
<name>A0A9D9DS38_9BACT</name>
<dbReference type="InterPro" id="IPR005532">
    <property type="entry name" value="SUMF_dom"/>
</dbReference>
<dbReference type="PANTHER" id="PTHR23150:SF19">
    <property type="entry name" value="FORMYLGLYCINE-GENERATING ENZYME"/>
    <property type="match status" value="1"/>
</dbReference>
<organism evidence="2 3">
    <name type="scientific">Candidatus Pullibacteroides excrementavium</name>
    <dbReference type="NCBI Taxonomy" id="2840905"/>
    <lineage>
        <taxon>Bacteria</taxon>
        <taxon>Pseudomonadati</taxon>
        <taxon>Bacteroidota</taxon>
        <taxon>Bacteroidia</taxon>
        <taxon>Bacteroidales</taxon>
        <taxon>Candidatus Pullibacteroides</taxon>
    </lineage>
</organism>
<dbReference type="GO" id="GO:0120147">
    <property type="term" value="F:formylglycine-generating oxidase activity"/>
    <property type="evidence" value="ECO:0007669"/>
    <property type="project" value="TreeGrafter"/>
</dbReference>
<dbReference type="Pfam" id="PF03781">
    <property type="entry name" value="FGE-sulfatase"/>
    <property type="match status" value="1"/>
</dbReference>
<dbReference type="InterPro" id="IPR051043">
    <property type="entry name" value="Sulfatase_Mod_Factor_Kinase"/>
</dbReference>
<dbReference type="Gene3D" id="3.90.1580.10">
    <property type="entry name" value="paralog of FGE (formylglycine-generating enzyme)"/>
    <property type="match status" value="1"/>
</dbReference>
<evidence type="ECO:0000259" key="1">
    <source>
        <dbReference type="Pfam" id="PF03781"/>
    </source>
</evidence>
<evidence type="ECO:0000313" key="3">
    <source>
        <dbReference type="Proteomes" id="UP000823612"/>
    </source>
</evidence>
<protein>
    <submittedName>
        <fullName evidence="2">Formylglycine-generating enzyme family protein</fullName>
    </submittedName>
</protein>
<dbReference type="EMBL" id="JADIMZ010000100">
    <property type="protein sequence ID" value="MBO8432939.1"/>
    <property type="molecule type" value="Genomic_DNA"/>
</dbReference>
<proteinExistence type="predicted"/>
<accession>A0A9D9DS38</accession>
<evidence type="ECO:0000313" key="2">
    <source>
        <dbReference type="EMBL" id="MBO8432939.1"/>
    </source>
</evidence>
<dbReference type="SUPFAM" id="SSF56436">
    <property type="entry name" value="C-type lectin-like"/>
    <property type="match status" value="1"/>
</dbReference>
<gene>
    <name evidence="2" type="ORF">IAB08_06575</name>
</gene>
<dbReference type="Proteomes" id="UP000823612">
    <property type="component" value="Unassembled WGS sequence"/>
</dbReference>
<dbReference type="PANTHER" id="PTHR23150">
    <property type="entry name" value="SULFATASE MODIFYING FACTOR 1, 2"/>
    <property type="match status" value="1"/>
</dbReference>
<reference evidence="2" key="1">
    <citation type="submission" date="2020-10" db="EMBL/GenBank/DDBJ databases">
        <authorList>
            <person name="Gilroy R."/>
        </authorList>
    </citation>
    <scope>NUCLEOTIDE SEQUENCE</scope>
    <source>
        <strain evidence="2">2889</strain>
    </source>
</reference>
<dbReference type="InterPro" id="IPR042095">
    <property type="entry name" value="SUMF_sf"/>
</dbReference>
<dbReference type="InterPro" id="IPR016187">
    <property type="entry name" value="CTDL_fold"/>
</dbReference>
<sequence length="294" mass="33009">MLCPADYEELKEYRKSFTFRKRASKEIGELKILVDGNPIQVEAIGRPGKGTPLQSSIDQDNKVVSVGSVSFEMVYVEGSTFRMGATEEQGEDAYVDEKPVHSVTLSSYMIGKHEVTQALWEEVMGNNPSYNKLGGDYPVENVSWDDCQEFIQKLNARTGMKFRLPTEAEWEYAARGGSRSKGYKYAGSDNLDEVGWYEDNSGRHTHPVGLKKSNELEVYDMSGNVWEWCQDGHGGYTADAQTNPARPQSSKWDNRVLRGGGYWNIAKCCRVSNRSNHGPGRRRVNSGLRLVLSL</sequence>
<feature type="domain" description="Sulfatase-modifying factor enzyme-like" evidence="1">
    <location>
        <begin position="72"/>
        <end position="291"/>
    </location>
</feature>